<keyword evidence="10" id="KW-0966">Cell projection</keyword>
<feature type="transmembrane region" description="Helical" evidence="8">
    <location>
        <begin position="145"/>
        <end position="167"/>
    </location>
</feature>
<name>A0A3B0QQH0_9ZZZZ</name>
<dbReference type="GO" id="GO:0005886">
    <property type="term" value="C:plasma membrane"/>
    <property type="evidence" value="ECO:0007669"/>
    <property type="project" value="UniProtKB-SubCell"/>
</dbReference>
<sequence>MDLATIIGVVAGIGLIIFAMLLGGSLMSFVNVPGLAIVVGGTIAATLIMQRLTIVLGAIKVALNVVFYKQSSPKSTIESIIALATIARKEGLLALEREEIDNPFLQKGVNMVVDGLSDKDVENVLRTELNYIKVRHKRGQKVFKFMGATAPAFGMVGTLIGLVQMLMTMDDPASIGPSMAVALLTTLYGAIMAFLFFSPIAAKLESRTQEEAERLEMIMAGLAGVMNGDNPRIIEQQLLSFLEPKERKAFESAAASKEE</sequence>
<comment type="subcellular location">
    <subcellularLocation>
        <location evidence="1">Cell membrane</location>
        <topology evidence="1">Multi-pass membrane protein</topology>
    </subcellularLocation>
</comment>
<dbReference type="AlphaFoldDB" id="A0A3B0QQH0"/>
<dbReference type="GO" id="GO:0071978">
    <property type="term" value="P:bacterial-type flagellum-dependent swarming motility"/>
    <property type="evidence" value="ECO:0007669"/>
    <property type="project" value="InterPro"/>
</dbReference>
<evidence type="ECO:0000256" key="1">
    <source>
        <dbReference type="ARBA" id="ARBA00004651"/>
    </source>
</evidence>
<evidence type="ECO:0000259" key="9">
    <source>
        <dbReference type="Pfam" id="PF01618"/>
    </source>
</evidence>
<evidence type="ECO:0000256" key="6">
    <source>
        <dbReference type="ARBA" id="ARBA00022989"/>
    </source>
</evidence>
<feature type="transmembrane region" description="Helical" evidence="8">
    <location>
        <begin position="35"/>
        <end position="59"/>
    </location>
</feature>
<reference evidence="10" key="1">
    <citation type="submission" date="2018-06" db="EMBL/GenBank/DDBJ databases">
        <authorList>
            <person name="Zhirakovskaya E."/>
        </authorList>
    </citation>
    <scope>NUCLEOTIDE SEQUENCE</scope>
</reference>
<keyword evidence="10" id="KW-0282">Flagellum</keyword>
<keyword evidence="6 8" id="KW-1133">Transmembrane helix</keyword>
<keyword evidence="4" id="KW-1003">Cell membrane</keyword>
<dbReference type="PANTHER" id="PTHR30433:SF2">
    <property type="entry name" value="MOTILITY PROTEIN A"/>
    <property type="match status" value="1"/>
</dbReference>
<accession>A0A3B0QQH0</accession>
<dbReference type="PANTHER" id="PTHR30433">
    <property type="entry name" value="CHEMOTAXIS PROTEIN MOTA"/>
    <property type="match status" value="1"/>
</dbReference>
<feature type="transmembrane region" description="Helical" evidence="8">
    <location>
        <begin position="179"/>
        <end position="197"/>
    </location>
</feature>
<gene>
    <name evidence="10" type="ORF">MNBD_DELTA01-1592</name>
</gene>
<feature type="domain" description="MotA/TolQ/ExbB proton channel" evidence="9">
    <location>
        <begin position="98"/>
        <end position="217"/>
    </location>
</feature>
<evidence type="ECO:0000256" key="7">
    <source>
        <dbReference type="ARBA" id="ARBA00023136"/>
    </source>
</evidence>
<dbReference type="PROSITE" id="PS01307">
    <property type="entry name" value="MOTA"/>
    <property type="match status" value="1"/>
</dbReference>
<evidence type="ECO:0000313" key="10">
    <source>
        <dbReference type="EMBL" id="VAV83934.1"/>
    </source>
</evidence>
<dbReference type="Pfam" id="PF01618">
    <property type="entry name" value="MotA_ExbB"/>
    <property type="match status" value="1"/>
</dbReference>
<evidence type="ECO:0000256" key="8">
    <source>
        <dbReference type="SAM" id="Phobius"/>
    </source>
</evidence>
<dbReference type="InterPro" id="IPR002898">
    <property type="entry name" value="MotA_ExbB_proton_chnl"/>
</dbReference>
<dbReference type="GO" id="GO:0006935">
    <property type="term" value="P:chemotaxis"/>
    <property type="evidence" value="ECO:0007669"/>
    <property type="project" value="InterPro"/>
</dbReference>
<protein>
    <submittedName>
        <fullName evidence="10">Flagellar motor rotation protein MotA</fullName>
    </submittedName>
</protein>
<evidence type="ECO:0000256" key="2">
    <source>
        <dbReference type="ARBA" id="ARBA00008038"/>
    </source>
</evidence>
<dbReference type="EMBL" id="UOEA01000056">
    <property type="protein sequence ID" value="VAV83934.1"/>
    <property type="molecule type" value="Genomic_DNA"/>
</dbReference>
<keyword evidence="5 8" id="KW-0812">Transmembrane</keyword>
<keyword evidence="3" id="KW-0813">Transport</keyword>
<organism evidence="10">
    <name type="scientific">hydrothermal vent metagenome</name>
    <dbReference type="NCBI Taxonomy" id="652676"/>
    <lineage>
        <taxon>unclassified sequences</taxon>
        <taxon>metagenomes</taxon>
        <taxon>ecological metagenomes</taxon>
    </lineage>
</organism>
<feature type="transmembrane region" description="Helical" evidence="8">
    <location>
        <begin position="7"/>
        <end position="29"/>
    </location>
</feature>
<keyword evidence="7 8" id="KW-0472">Membrane</keyword>
<evidence type="ECO:0000256" key="4">
    <source>
        <dbReference type="ARBA" id="ARBA00022475"/>
    </source>
</evidence>
<keyword evidence="10" id="KW-0969">Cilium</keyword>
<evidence type="ECO:0000256" key="5">
    <source>
        <dbReference type="ARBA" id="ARBA00022692"/>
    </source>
</evidence>
<comment type="similarity">
    <text evidence="2">Belongs to the MotA family.</text>
</comment>
<dbReference type="InterPro" id="IPR047055">
    <property type="entry name" value="MotA-like"/>
</dbReference>
<dbReference type="InterPro" id="IPR000540">
    <property type="entry name" value="Flag_MotA_CS"/>
</dbReference>
<proteinExistence type="inferred from homology"/>
<evidence type="ECO:0000256" key="3">
    <source>
        <dbReference type="ARBA" id="ARBA00022448"/>
    </source>
</evidence>